<sequence>MTSMKQGDFTQYYMQARSNNEIEWRYAIFKIYPIPLQTGYFLLPPRVELFKNNALCRFVVWINSQQTPGRRNKGEFGGFLRLAKEAIDNGGVPEIIAGNGKSGLGDDRGGDG</sequence>
<evidence type="ECO:0000313" key="1">
    <source>
        <dbReference type="EMBL" id="CRZ11341.1"/>
    </source>
</evidence>
<proteinExistence type="predicted"/>
<organism evidence="1">
    <name type="scientific">Spongospora subterranea</name>
    <dbReference type="NCBI Taxonomy" id="70186"/>
    <lineage>
        <taxon>Eukaryota</taxon>
        <taxon>Sar</taxon>
        <taxon>Rhizaria</taxon>
        <taxon>Endomyxa</taxon>
        <taxon>Phytomyxea</taxon>
        <taxon>Plasmodiophorida</taxon>
        <taxon>Plasmodiophoridae</taxon>
        <taxon>Spongospora</taxon>
    </lineage>
</organism>
<dbReference type="EMBL" id="HACM01011309">
    <property type="protein sequence ID" value="CRZ11751.1"/>
    <property type="molecule type" value="Transcribed_RNA"/>
</dbReference>
<name>A0A0H5RC65_9EUKA</name>
<dbReference type="AlphaFoldDB" id="A0A0H5RC65"/>
<protein>
    <submittedName>
        <fullName evidence="1">Uncharacterized protein</fullName>
    </submittedName>
</protein>
<dbReference type="EMBL" id="HACM01010899">
    <property type="protein sequence ID" value="CRZ11341.1"/>
    <property type="molecule type" value="Transcribed_RNA"/>
</dbReference>
<reference evidence="1" key="1">
    <citation type="submission" date="2015-04" db="EMBL/GenBank/DDBJ databases">
        <title>The genome sequence of the plant pathogenic Rhizarian Plasmodiophora brassicae reveals insights in its biotrophic life cycle and the origin of chitin synthesis.</title>
        <authorList>
            <person name="Schwelm A."/>
            <person name="Fogelqvist J."/>
            <person name="Knaust A."/>
            <person name="Julke S."/>
            <person name="Lilja T."/>
            <person name="Dhandapani V."/>
            <person name="Bonilla-Rosso G."/>
            <person name="Karlsson M."/>
            <person name="Shevchenko A."/>
            <person name="Choi S.R."/>
            <person name="Kim H.G."/>
            <person name="Park J.Y."/>
            <person name="Lim Y.P."/>
            <person name="Ludwig-Muller J."/>
            <person name="Dixelius C."/>
        </authorList>
    </citation>
    <scope>NUCLEOTIDE SEQUENCE</scope>
    <source>
        <tissue evidence="1">Potato root galls</tissue>
    </source>
</reference>
<accession>A0A0H5RC65</accession>